<reference evidence="2 3" key="1">
    <citation type="submission" date="2016-09" db="EMBL/GenBank/DDBJ databases">
        <authorList>
            <person name="Doonan J."/>
            <person name="Pachebat J.A."/>
            <person name="Golyshin P.N."/>
            <person name="Denman S."/>
            <person name="Mcdonald J.E."/>
        </authorList>
    </citation>
    <scope>NUCLEOTIDE SEQUENCE [LARGE SCALE GENOMIC DNA]</scope>
    <source>
        <strain evidence="2 3">FRB141</strain>
    </source>
</reference>
<feature type="non-terminal residue" evidence="2">
    <location>
        <position position="124"/>
    </location>
</feature>
<dbReference type="EMBL" id="MJLX01000182">
    <property type="protein sequence ID" value="RLM14045.1"/>
    <property type="molecule type" value="Genomic_DNA"/>
</dbReference>
<keyword evidence="1" id="KW-1133">Transmembrane helix</keyword>
<feature type="transmembrane region" description="Helical" evidence="1">
    <location>
        <begin position="6"/>
        <end position="23"/>
    </location>
</feature>
<dbReference type="Pfam" id="PF15947">
    <property type="entry name" value="DUF4755"/>
    <property type="match status" value="1"/>
</dbReference>
<dbReference type="AlphaFoldDB" id="A0AAE8JKU9"/>
<comment type="caution">
    <text evidence="2">The sequence shown here is derived from an EMBL/GenBank/DDBJ whole genome shotgun (WGS) entry which is preliminary data.</text>
</comment>
<proteinExistence type="predicted"/>
<name>A0AAE8JKU9_9GAMM</name>
<dbReference type="InterPro" id="IPR031863">
    <property type="entry name" value="DUF4755"/>
</dbReference>
<dbReference type="Proteomes" id="UP000285972">
    <property type="component" value="Unassembled WGS sequence"/>
</dbReference>
<protein>
    <submittedName>
        <fullName evidence="2">DUF4755 domain-containing protein</fullName>
    </submittedName>
</protein>
<dbReference type="RefSeq" id="WP_121514284.1">
    <property type="nucleotide sequence ID" value="NZ_MJLX01000182.1"/>
</dbReference>
<evidence type="ECO:0000313" key="2">
    <source>
        <dbReference type="EMBL" id="RLM14045.1"/>
    </source>
</evidence>
<keyword evidence="1" id="KW-0812">Transmembrane</keyword>
<accession>A0AAE8JKU9</accession>
<sequence length="124" mass="14457">METFNILIWSFLIIFIISRVFYFDPKKRKHLNTYVKVLDGDVLSYECQKTGIVLDTKNRTIRIFNKDKITTYNYDNIREINYTVSEAGKIYNTGNNLNSMIKTADANSNEKLLANQRSGIFILT</sequence>
<organism evidence="2 3">
    <name type="scientific">Brenneria goodwinii</name>
    <dbReference type="NCBI Taxonomy" id="1109412"/>
    <lineage>
        <taxon>Bacteria</taxon>
        <taxon>Pseudomonadati</taxon>
        <taxon>Pseudomonadota</taxon>
        <taxon>Gammaproteobacteria</taxon>
        <taxon>Enterobacterales</taxon>
        <taxon>Pectobacteriaceae</taxon>
        <taxon>Brenneria</taxon>
    </lineage>
</organism>
<evidence type="ECO:0000256" key="1">
    <source>
        <dbReference type="SAM" id="Phobius"/>
    </source>
</evidence>
<keyword evidence="1" id="KW-0472">Membrane</keyword>
<evidence type="ECO:0000313" key="3">
    <source>
        <dbReference type="Proteomes" id="UP000285972"/>
    </source>
</evidence>
<gene>
    <name evidence="2" type="ORF">BIY26_23425</name>
</gene>